<organism evidence="2 3">
    <name type="scientific">Mugilogobius chulae</name>
    <name type="common">yellowstripe goby</name>
    <dbReference type="NCBI Taxonomy" id="88201"/>
    <lineage>
        <taxon>Eukaryota</taxon>
        <taxon>Metazoa</taxon>
        <taxon>Chordata</taxon>
        <taxon>Craniata</taxon>
        <taxon>Vertebrata</taxon>
        <taxon>Euteleostomi</taxon>
        <taxon>Actinopterygii</taxon>
        <taxon>Neopterygii</taxon>
        <taxon>Teleostei</taxon>
        <taxon>Neoteleostei</taxon>
        <taxon>Acanthomorphata</taxon>
        <taxon>Gobiaria</taxon>
        <taxon>Gobiiformes</taxon>
        <taxon>Gobioidei</taxon>
        <taxon>Gobiidae</taxon>
        <taxon>Gobionellinae</taxon>
        <taxon>Mugilogobius</taxon>
    </lineage>
</organism>
<gene>
    <name evidence="2" type="ORF">WMY93_034266</name>
</gene>
<reference evidence="3" key="1">
    <citation type="submission" date="2024-04" db="EMBL/GenBank/DDBJ databases">
        <title>Salinicola lusitanus LLJ914,a marine bacterium isolated from the Okinawa Trough.</title>
        <authorList>
            <person name="Li J."/>
        </authorList>
    </citation>
    <scope>NUCLEOTIDE SEQUENCE [LARGE SCALE GENOMIC DNA]</scope>
</reference>
<evidence type="ECO:0000313" key="3">
    <source>
        <dbReference type="Proteomes" id="UP001460270"/>
    </source>
</evidence>
<accession>A0AAW0MPV5</accession>
<evidence type="ECO:0000256" key="1">
    <source>
        <dbReference type="SAM" id="MobiDB-lite"/>
    </source>
</evidence>
<comment type="caution">
    <text evidence="2">The sequence shown here is derived from an EMBL/GenBank/DDBJ whole genome shotgun (WGS) entry which is preliminary data.</text>
</comment>
<dbReference type="AlphaFoldDB" id="A0AAW0MPV5"/>
<keyword evidence="3" id="KW-1185">Reference proteome</keyword>
<evidence type="ECO:0000313" key="2">
    <source>
        <dbReference type="EMBL" id="KAK7878829.1"/>
    </source>
</evidence>
<feature type="region of interest" description="Disordered" evidence="1">
    <location>
        <begin position="39"/>
        <end position="79"/>
    </location>
</feature>
<dbReference type="EMBL" id="JBBPFD010000460">
    <property type="protein sequence ID" value="KAK7878829.1"/>
    <property type="molecule type" value="Genomic_DNA"/>
</dbReference>
<protein>
    <submittedName>
        <fullName evidence="2">Uncharacterized protein</fullName>
    </submittedName>
</protein>
<sequence>MASHNMAAGVEKHKHAAAQMLHFDSFMTRLFCTETQLTQRPGAAGAQSGSGRERSPGEAQQRRTRSSHRPAPSAFVPAAAPERLQHTVYTSSLHNYCTLTHELHTPGIRSALILCNPSEVRSPSSQSQSRVCTMDLQQNQAPVGDFLVLPLVPNRI</sequence>
<feature type="compositionally biased region" description="Low complexity" evidence="1">
    <location>
        <begin position="70"/>
        <end position="79"/>
    </location>
</feature>
<proteinExistence type="predicted"/>
<dbReference type="Proteomes" id="UP001460270">
    <property type="component" value="Unassembled WGS sequence"/>
</dbReference>
<name>A0AAW0MPV5_9GOBI</name>